<gene>
    <name evidence="2" type="ORF">P4S50_16235</name>
</gene>
<keyword evidence="1" id="KW-1133">Transmembrane helix</keyword>
<evidence type="ECO:0000313" key="2">
    <source>
        <dbReference type="EMBL" id="WFD09906.1"/>
    </source>
</evidence>
<organism evidence="2 3">
    <name type="scientific">Tepidibacter hydrothermalis</name>
    <dbReference type="NCBI Taxonomy" id="3036126"/>
    <lineage>
        <taxon>Bacteria</taxon>
        <taxon>Bacillati</taxon>
        <taxon>Bacillota</taxon>
        <taxon>Clostridia</taxon>
        <taxon>Peptostreptococcales</taxon>
        <taxon>Peptostreptococcaceae</taxon>
        <taxon>Tepidibacter</taxon>
    </lineage>
</organism>
<dbReference type="EMBL" id="CP120733">
    <property type="protein sequence ID" value="WFD09906.1"/>
    <property type="molecule type" value="Genomic_DNA"/>
</dbReference>
<dbReference type="RefSeq" id="WP_277731875.1">
    <property type="nucleotide sequence ID" value="NZ_CP120733.1"/>
</dbReference>
<dbReference type="Proteomes" id="UP001222800">
    <property type="component" value="Chromosome"/>
</dbReference>
<proteinExistence type="predicted"/>
<accession>A0ABY8EAD5</accession>
<name>A0ABY8EAD5_9FIRM</name>
<keyword evidence="1" id="KW-0472">Membrane</keyword>
<keyword evidence="1" id="KW-0812">Transmembrane</keyword>
<evidence type="ECO:0000256" key="1">
    <source>
        <dbReference type="SAM" id="Phobius"/>
    </source>
</evidence>
<evidence type="ECO:0000313" key="3">
    <source>
        <dbReference type="Proteomes" id="UP001222800"/>
    </source>
</evidence>
<feature type="transmembrane region" description="Helical" evidence="1">
    <location>
        <begin position="12"/>
        <end position="32"/>
    </location>
</feature>
<protein>
    <submittedName>
        <fullName evidence="2">Uncharacterized protein</fullName>
    </submittedName>
</protein>
<keyword evidence="3" id="KW-1185">Reference proteome</keyword>
<reference evidence="2 3" key="1">
    <citation type="submission" date="2023-03" db="EMBL/GenBank/DDBJ databases">
        <title>Complete genome sequence of Tepidibacter sp. SWIR-1, isolated from a deep-sea hydrothermal vent.</title>
        <authorList>
            <person name="Li X."/>
        </authorList>
    </citation>
    <scope>NUCLEOTIDE SEQUENCE [LARGE SCALE GENOMIC DNA]</scope>
    <source>
        <strain evidence="2 3">SWIR-1</strain>
    </source>
</reference>
<sequence length="49" mass="5650">MTMNCKLVYKNLLKTIAFIAYIPVAIVLALVFGDFKDKWDMISKKINNL</sequence>